<proteinExistence type="predicted"/>
<gene>
    <name evidence="3" type="ORF">R0135_04870</name>
</gene>
<evidence type="ECO:0000259" key="2">
    <source>
        <dbReference type="Pfam" id="PF00561"/>
    </source>
</evidence>
<evidence type="ECO:0000313" key="4">
    <source>
        <dbReference type="Proteomes" id="UP001626537"/>
    </source>
</evidence>
<keyword evidence="1" id="KW-0378">Hydrolase</keyword>
<dbReference type="Proteomes" id="UP001626537">
    <property type="component" value="Chromosome"/>
</dbReference>
<protein>
    <submittedName>
        <fullName evidence="3">Haloalkane dehalogenase</fullName>
    </submittedName>
</protein>
<dbReference type="PANTHER" id="PTHR42977">
    <property type="entry name" value="HYDROLASE-RELATED"/>
    <property type="match status" value="1"/>
</dbReference>
<dbReference type="PRINTS" id="PR00111">
    <property type="entry name" value="ABHYDROLASE"/>
</dbReference>
<dbReference type="InterPro" id="IPR000073">
    <property type="entry name" value="AB_hydrolase_1"/>
</dbReference>
<dbReference type="InterPro" id="IPR029058">
    <property type="entry name" value="AB_hydrolase_fold"/>
</dbReference>
<dbReference type="Pfam" id="PF00561">
    <property type="entry name" value="Abhydrolase_1"/>
    <property type="match status" value="1"/>
</dbReference>
<name>A0ABZ0I4S0_9GAMM</name>
<accession>A0ABZ0I4S0</accession>
<dbReference type="RefSeq" id="WP_407349133.1">
    <property type="nucleotide sequence ID" value="NZ_CP136864.1"/>
</dbReference>
<keyword evidence="4" id="KW-1185">Reference proteome</keyword>
<evidence type="ECO:0000313" key="3">
    <source>
        <dbReference type="EMBL" id="WOJ94497.1"/>
    </source>
</evidence>
<dbReference type="PANTHER" id="PTHR42977:SF3">
    <property type="entry name" value="AB HYDROLASE-1 DOMAIN-CONTAINING PROTEIN"/>
    <property type="match status" value="1"/>
</dbReference>
<reference evidence="3 4" key="1">
    <citation type="submission" date="2023-10" db="EMBL/GenBank/DDBJ databases">
        <title>Two novel species belonging to the OM43/NOR5 clade.</title>
        <authorList>
            <person name="Park M."/>
        </authorList>
    </citation>
    <scope>NUCLEOTIDE SEQUENCE [LARGE SCALE GENOMIC DNA]</scope>
    <source>
        <strain evidence="3 4">IMCC43200</strain>
    </source>
</reference>
<sequence>MDFLRTPEERFENLPDYPFAPQYQLIPAGDGDELRMHYLDEGPSDGQVVLLMHGQPSWSYLYRKMIPLFVEGGYRVIAPDLIGFGKSDKPTQRDDYSYANHVAWIKSFLDALDLSGITLFCQDWGGLIGLRAAAENSERFSRIVVANTGLPDSKGVADGDVADICKAMEAYYQTVPVHANALEMAMGMGGDESAMKFMHWQKFCAESEGFRPEEVMVLMLSLSDEEKAAYAAPFPDESYLAGARQFPTLVPIRPDNPATQANRAAWSVFEQWAKPLLTAFSDSDPITEGAEVRFQQSVPGAQGQPHVTIVGAGHFLQEQAADQLAEVTMKLIRDNPL</sequence>
<dbReference type="EMBL" id="CP136864">
    <property type="protein sequence ID" value="WOJ94497.1"/>
    <property type="molecule type" value="Genomic_DNA"/>
</dbReference>
<organism evidence="3 4">
    <name type="scientific">Congregibacter variabilis</name>
    <dbReference type="NCBI Taxonomy" id="3081200"/>
    <lineage>
        <taxon>Bacteria</taxon>
        <taxon>Pseudomonadati</taxon>
        <taxon>Pseudomonadota</taxon>
        <taxon>Gammaproteobacteria</taxon>
        <taxon>Cellvibrionales</taxon>
        <taxon>Halieaceae</taxon>
        <taxon>Congregibacter</taxon>
    </lineage>
</organism>
<dbReference type="NCBIfam" id="NF002043">
    <property type="entry name" value="PRK00870.1"/>
    <property type="match status" value="1"/>
</dbReference>
<feature type="domain" description="AB hydrolase-1" evidence="2">
    <location>
        <begin position="48"/>
        <end position="319"/>
    </location>
</feature>
<dbReference type="SUPFAM" id="SSF53474">
    <property type="entry name" value="alpha/beta-Hydrolases"/>
    <property type="match status" value="1"/>
</dbReference>
<dbReference type="PRINTS" id="PR00412">
    <property type="entry name" value="EPOXHYDRLASE"/>
</dbReference>
<dbReference type="InterPro" id="IPR000639">
    <property type="entry name" value="Epox_hydrolase-like"/>
</dbReference>
<evidence type="ECO:0000256" key="1">
    <source>
        <dbReference type="ARBA" id="ARBA00022801"/>
    </source>
</evidence>
<dbReference type="InterPro" id="IPR051340">
    <property type="entry name" value="Haloalkane_dehalogenase"/>
</dbReference>
<dbReference type="Gene3D" id="3.40.50.1820">
    <property type="entry name" value="alpha/beta hydrolase"/>
    <property type="match status" value="1"/>
</dbReference>